<proteinExistence type="predicted"/>
<gene>
    <name evidence="1" type="ORF">D5R40_32870</name>
</gene>
<reference evidence="1 2" key="1">
    <citation type="journal article" date="2018" name="ACS Chem. Biol.">
        <title>Ketoreductase domain dysfunction expands chemodiversity: malyngamide biosynthesis in the cyanobacterium Okeania hirsuta.</title>
        <authorList>
            <person name="Moss N.A."/>
            <person name="Leao T."/>
            <person name="Rankin M."/>
            <person name="McCullough T.M."/>
            <person name="Qu P."/>
            <person name="Korobeynikov A."/>
            <person name="Smith J.L."/>
            <person name="Gerwick L."/>
            <person name="Gerwick W.H."/>
        </authorList>
    </citation>
    <scope>NUCLEOTIDE SEQUENCE [LARGE SCALE GENOMIC DNA]</scope>
    <source>
        <strain evidence="1 2">PAB10Feb10-1</strain>
    </source>
</reference>
<comment type="caution">
    <text evidence="1">The sequence shown here is derived from an EMBL/GenBank/DDBJ whole genome shotgun (WGS) entry which is preliminary data.</text>
</comment>
<accession>A0A3N6P6L3</accession>
<organism evidence="1 2">
    <name type="scientific">Okeania hirsuta</name>
    <dbReference type="NCBI Taxonomy" id="1458930"/>
    <lineage>
        <taxon>Bacteria</taxon>
        <taxon>Bacillati</taxon>
        <taxon>Cyanobacteriota</taxon>
        <taxon>Cyanophyceae</taxon>
        <taxon>Oscillatoriophycideae</taxon>
        <taxon>Oscillatoriales</taxon>
        <taxon>Microcoleaceae</taxon>
        <taxon>Okeania</taxon>
    </lineage>
</organism>
<dbReference type="Proteomes" id="UP000269154">
    <property type="component" value="Unassembled WGS sequence"/>
</dbReference>
<protein>
    <submittedName>
        <fullName evidence="1">Uncharacterized protein</fullName>
    </submittedName>
</protein>
<sequence length="73" mass="8745">MPLEWGIDKPDVRAGTTWIYRITVKAYFQGSRKEQEEMDKRHMLFSFINQQDKEQLEENLELAFPLDIAEIKQ</sequence>
<dbReference type="AlphaFoldDB" id="A0A3N6P6L3"/>
<keyword evidence="2" id="KW-1185">Reference proteome</keyword>
<evidence type="ECO:0000313" key="2">
    <source>
        <dbReference type="Proteomes" id="UP000269154"/>
    </source>
</evidence>
<evidence type="ECO:0000313" key="1">
    <source>
        <dbReference type="EMBL" id="RQH18574.1"/>
    </source>
</evidence>
<dbReference type="EMBL" id="RCBY01000467">
    <property type="protein sequence ID" value="RQH18574.1"/>
    <property type="molecule type" value="Genomic_DNA"/>
</dbReference>
<name>A0A3N6P6L3_9CYAN</name>